<dbReference type="EMBL" id="BSNS01000007">
    <property type="protein sequence ID" value="GLQ53951.1"/>
    <property type="molecule type" value="Genomic_DNA"/>
</dbReference>
<dbReference type="Proteomes" id="UP001156691">
    <property type="component" value="Unassembled WGS sequence"/>
</dbReference>
<evidence type="ECO:0000313" key="3">
    <source>
        <dbReference type="Proteomes" id="UP001156691"/>
    </source>
</evidence>
<dbReference type="SUPFAM" id="SSF56112">
    <property type="entry name" value="Protein kinase-like (PK-like)"/>
    <property type="match status" value="1"/>
</dbReference>
<dbReference type="InterPro" id="IPR002575">
    <property type="entry name" value="Aminoglycoside_PTrfase"/>
</dbReference>
<keyword evidence="3" id="KW-1185">Reference proteome</keyword>
<name>A0ABQ5W2B1_9HYPH</name>
<comment type="caution">
    <text evidence="2">The sequence shown here is derived from an EMBL/GenBank/DDBJ whole genome shotgun (WGS) entry which is preliminary data.</text>
</comment>
<feature type="domain" description="Aminoglycoside phosphotransferase" evidence="1">
    <location>
        <begin position="42"/>
        <end position="264"/>
    </location>
</feature>
<evidence type="ECO:0000313" key="2">
    <source>
        <dbReference type="EMBL" id="GLQ53951.1"/>
    </source>
</evidence>
<protein>
    <submittedName>
        <fullName evidence="2">Aminoglycoside phosphotransferase</fullName>
    </submittedName>
</protein>
<dbReference type="PANTHER" id="PTHR21310:SF42">
    <property type="entry name" value="BIFUNCTIONAL AAC_APH"/>
    <property type="match status" value="1"/>
</dbReference>
<dbReference type="Gene3D" id="3.90.1200.10">
    <property type="match status" value="1"/>
</dbReference>
<reference evidence="3" key="1">
    <citation type="journal article" date="2019" name="Int. J. Syst. Evol. Microbiol.">
        <title>The Global Catalogue of Microorganisms (GCM) 10K type strain sequencing project: providing services to taxonomists for standard genome sequencing and annotation.</title>
        <authorList>
            <consortium name="The Broad Institute Genomics Platform"/>
            <consortium name="The Broad Institute Genome Sequencing Center for Infectious Disease"/>
            <person name="Wu L."/>
            <person name="Ma J."/>
        </authorList>
    </citation>
    <scope>NUCLEOTIDE SEQUENCE [LARGE SCALE GENOMIC DNA]</scope>
    <source>
        <strain evidence="3">NBRC 112416</strain>
    </source>
</reference>
<evidence type="ECO:0000259" key="1">
    <source>
        <dbReference type="Pfam" id="PF01636"/>
    </source>
</evidence>
<dbReference type="CDD" id="cd05155">
    <property type="entry name" value="APH_ChoK_like_1"/>
    <property type="match status" value="1"/>
</dbReference>
<gene>
    <name evidence="2" type="ORF">GCM10010862_12100</name>
</gene>
<dbReference type="RefSeq" id="WP_284339399.1">
    <property type="nucleotide sequence ID" value="NZ_BSNS01000007.1"/>
</dbReference>
<dbReference type="PANTHER" id="PTHR21310">
    <property type="entry name" value="AMINOGLYCOSIDE PHOSPHOTRANSFERASE-RELATED-RELATED"/>
    <property type="match status" value="1"/>
</dbReference>
<dbReference type="Gene3D" id="3.30.200.20">
    <property type="entry name" value="Phosphorylase Kinase, domain 1"/>
    <property type="match status" value="1"/>
</dbReference>
<organism evidence="2 3">
    <name type="scientific">Devosia nitrariae</name>
    <dbReference type="NCBI Taxonomy" id="2071872"/>
    <lineage>
        <taxon>Bacteria</taxon>
        <taxon>Pseudomonadati</taxon>
        <taxon>Pseudomonadota</taxon>
        <taxon>Alphaproteobacteria</taxon>
        <taxon>Hyphomicrobiales</taxon>
        <taxon>Devosiaceae</taxon>
        <taxon>Devosia</taxon>
    </lineage>
</organism>
<proteinExistence type="predicted"/>
<dbReference type="Pfam" id="PF01636">
    <property type="entry name" value="APH"/>
    <property type="match status" value="1"/>
</dbReference>
<accession>A0ABQ5W2B1</accession>
<sequence>MSNRDAKLEAGKFPVDVDLVQRLVAQQFPQWADLPIRPVAMDGWDNWTFHLGERMKVRLPSGEGYAEQAAKESHWLPRLAPHLPVEVPVPIAVGGPAEGYPWSWSIYQWIDGESVTRHIDKLALAEDIARFLNALQAIDPREGPAPGQHSFLRGADPMEAYGADARRYVDALDGDIDTRAAYAILDAAAQVPATKPVWVHGDIAVGNFLARDGRLSAVIDFGCAAVGDPSCDLVLAWVFLEGESRAAFRSLVNVDEATWARGRVWALWKAALLAANNQSVHPEENVPLEVIAAVIADHRERAR</sequence>
<dbReference type="InterPro" id="IPR051678">
    <property type="entry name" value="AGP_Transferase"/>
</dbReference>
<dbReference type="InterPro" id="IPR011009">
    <property type="entry name" value="Kinase-like_dom_sf"/>
</dbReference>